<keyword evidence="2" id="KW-0547">Nucleotide-binding</keyword>
<dbReference type="PANTHER" id="PTHR43289:SF34">
    <property type="entry name" value="SERINE_THREONINE-PROTEIN KINASE YBDM-RELATED"/>
    <property type="match status" value="1"/>
</dbReference>
<dbReference type="PANTHER" id="PTHR43289">
    <property type="entry name" value="MITOGEN-ACTIVATED PROTEIN KINASE KINASE KINASE 20-RELATED"/>
    <property type="match status" value="1"/>
</dbReference>
<evidence type="ECO:0000313" key="7">
    <source>
        <dbReference type="EMBL" id="VGO23152.1"/>
    </source>
</evidence>
<proteinExistence type="predicted"/>
<evidence type="ECO:0000313" key="8">
    <source>
        <dbReference type="Proteomes" id="UP000346198"/>
    </source>
</evidence>
<dbReference type="GO" id="GO:0005524">
    <property type="term" value="F:ATP binding"/>
    <property type="evidence" value="ECO:0007669"/>
    <property type="project" value="UniProtKB-KW"/>
</dbReference>
<evidence type="ECO:0000256" key="4">
    <source>
        <dbReference type="ARBA" id="ARBA00022840"/>
    </source>
</evidence>
<dbReference type="Gene3D" id="1.10.510.10">
    <property type="entry name" value="Transferase(Phosphotransferase) domain 1"/>
    <property type="match status" value="1"/>
</dbReference>
<dbReference type="InterPro" id="IPR011009">
    <property type="entry name" value="Kinase-like_dom_sf"/>
</dbReference>
<feature type="domain" description="Protein kinase" evidence="6">
    <location>
        <begin position="52"/>
        <end position="343"/>
    </location>
</feature>
<dbReference type="PROSITE" id="PS50011">
    <property type="entry name" value="PROTEIN_KINASE_DOM"/>
    <property type="match status" value="1"/>
</dbReference>
<dbReference type="SUPFAM" id="SSF56112">
    <property type="entry name" value="Protein kinase-like (PK-like)"/>
    <property type="match status" value="1"/>
</dbReference>
<name>A0A6C2US44_9BACT</name>
<feature type="transmembrane region" description="Helical" evidence="5">
    <location>
        <begin position="368"/>
        <end position="389"/>
    </location>
</feature>
<evidence type="ECO:0000256" key="5">
    <source>
        <dbReference type="SAM" id="Phobius"/>
    </source>
</evidence>
<accession>A0A6C2US44</accession>
<evidence type="ECO:0000256" key="3">
    <source>
        <dbReference type="ARBA" id="ARBA00022777"/>
    </source>
</evidence>
<keyword evidence="5" id="KW-0472">Membrane</keyword>
<keyword evidence="5" id="KW-0812">Transmembrane</keyword>
<keyword evidence="4" id="KW-0067">ATP-binding</keyword>
<organism evidence="7 8">
    <name type="scientific">Pontiella sulfatireligans</name>
    <dbReference type="NCBI Taxonomy" id="2750658"/>
    <lineage>
        <taxon>Bacteria</taxon>
        <taxon>Pseudomonadati</taxon>
        <taxon>Kiritimatiellota</taxon>
        <taxon>Kiritimatiellia</taxon>
        <taxon>Kiritimatiellales</taxon>
        <taxon>Pontiellaceae</taxon>
        <taxon>Pontiella</taxon>
    </lineage>
</organism>
<keyword evidence="3 7" id="KW-0418">Kinase</keyword>
<keyword evidence="8" id="KW-1185">Reference proteome</keyword>
<dbReference type="Gene3D" id="3.30.200.20">
    <property type="entry name" value="Phosphorylase Kinase, domain 1"/>
    <property type="match status" value="1"/>
</dbReference>
<dbReference type="SMART" id="SM00220">
    <property type="entry name" value="S_TKc"/>
    <property type="match status" value="1"/>
</dbReference>
<dbReference type="GO" id="GO:0004674">
    <property type="term" value="F:protein serine/threonine kinase activity"/>
    <property type="evidence" value="ECO:0007669"/>
    <property type="project" value="TreeGrafter"/>
</dbReference>
<evidence type="ECO:0000259" key="6">
    <source>
        <dbReference type="PROSITE" id="PS50011"/>
    </source>
</evidence>
<dbReference type="InterPro" id="IPR000719">
    <property type="entry name" value="Prot_kinase_dom"/>
</dbReference>
<evidence type="ECO:0000256" key="2">
    <source>
        <dbReference type="ARBA" id="ARBA00022741"/>
    </source>
</evidence>
<keyword evidence="1" id="KW-0808">Transferase</keyword>
<evidence type="ECO:0000256" key="1">
    <source>
        <dbReference type="ARBA" id="ARBA00022679"/>
    </source>
</evidence>
<dbReference type="CDD" id="cd14014">
    <property type="entry name" value="STKc_PknB_like"/>
    <property type="match status" value="1"/>
</dbReference>
<reference evidence="7 8" key="1">
    <citation type="submission" date="2019-04" db="EMBL/GenBank/DDBJ databases">
        <authorList>
            <person name="Van Vliet M D."/>
        </authorList>
    </citation>
    <scope>NUCLEOTIDE SEQUENCE [LARGE SCALE GENOMIC DNA]</scope>
    <source>
        <strain evidence="7 8">F21</strain>
    </source>
</reference>
<dbReference type="Proteomes" id="UP000346198">
    <property type="component" value="Unassembled WGS sequence"/>
</dbReference>
<dbReference type="Pfam" id="PF00069">
    <property type="entry name" value="Pkinase"/>
    <property type="match status" value="1"/>
</dbReference>
<dbReference type="RefSeq" id="WP_136065277.1">
    <property type="nucleotide sequence ID" value="NZ_CAAHFH010000003.1"/>
</dbReference>
<sequence length="697" mass="79208">MREDYDQLNEDFEDRRSLLGEFFEPEKQRLDPDEELALNPIFEGLKGQSAHYSDMAFVCEGGEKKIFKVRDLRTDRIVAMAKPLSCETPAKKEDFLREARLTACLQHPNIVTIYDQGLDDDHVPYFTMEFIHGDNLRTIIERLVDDDEETQARYPRERLLEIFVKVCDAVSYAHSRGVAHLDIKPANIQVGPFGEVQLCDWGVSKVLSRGFDEQLEGCLLDDDRPNSDLLNDLMPVDMVTGTPGFIAPEQVGSGKPISELTDVYALGAVLYYLLTFRVPVCGKSNQEILKKTKAGELVPLMSHSAGRFIPKGLAAVARKALSLDPEDRYVSVQALRSELDRFMTGFATEAQHAGPLQRAALLLKRRPVVFRVIAISIVVSLLVLIISFFRVVHAKEEAVKARSTAEENLRLYIEASDRSNMFADNVRKVAVGFYQQENFMEANAKEHLLKLQLQETLDEQRRKQITHKLAMLHFVRQQFHQANPYFRQSGCDPETDRFFGLSEEFVKRKGPGGGWLERDVLLELMNRVPVAYDNIFNALGHYYLQTKFKAPLDSEEILPLIETLLDRLNHQGQHAEKRHTLALDQVDGGWRLSLAGKSYAVLNLPLTTARTESNVLNPLGLYALDISYSKINDPLQLEGSGIKELEMRGVNWDRPQIRMLNRLRLNKLTHSLDVSDAFLQEVLPNVELVRVNKSLTF</sequence>
<gene>
    <name evidence="7" type="primary">pknD_23</name>
    <name evidence="7" type="ORF">SCARR_05257</name>
</gene>
<dbReference type="AlphaFoldDB" id="A0A6C2US44"/>
<dbReference type="EMBL" id="CAAHFH010000003">
    <property type="protein sequence ID" value="VGO23152.1"/>
    <property type="molecule type" value="Genomic_DNA"/>
</dbReference>
<protein>
    <submittedName>
        <fullName evidence="7">Serine/threonine-protein kinase PknD</fullName>
    </submittedName>
</protein>
<keyword evidence="5" id="KW-1133">Transmembrane helix</keyword>